<gene>
    <name evidence="2" type="ORF">FC95_GL001483</name>
</gene>
<comment type="caution">
    <text evidence="2">The sequence shown here is derived from an EMBL/GenBank/DDBJ whole genome shotgun (WGS) entry which is preliminary data.</text>
</comment>
<evidence type="ECO:0000313" key="3">
    <source>
        <dbReference type="Proteomes" id="UP000051164"/>
    </source>
</evidence>
<evidence type="ECO:0000256" key="1">
    <source>
        <dbReference type="SAM" id="SignalP"/>
    </source>
</evidence>
<reference evidence="2 3" key="1">
    <citation type="journal article" date="2015" name="Genome Announc.">
        <title>Expanding the biotechnology potential of lactobacilli through comparative genomics of 213 strains and associated genera.</title>
        <authorList>
            <person name="Sun Z."/>
            <person name="Harris H.M."/>
            <person name="McCann A."/>
            <person name="Guo C."/>
            <person name="Argimon S."/>
            <person name="Zhang W."/>
            <person name="Yang X."/>
            <person name="Jeffery I.B."/>
            <person name="Cooney J.C."/>
            <person name="Kagawa T.F."/>
            <person name="Liu W."/>
            <person name="Song Y."/>
            <person name="Salvetti E."/>
            <person name="Wrobel A."/>
            <person name="Rasinkangas P."/>
            <person name="Parkhill J."/>
            <person name="Rea M.C."/>
            <person name="O'Sullivan O."/>
            <person name="Ritari J."/>
            <person name="Douillard F.P."/>
            <person name="Paul Ross R."/>
            <person name="Yang R."/>
            <person name="Briner A.E."/>
            <person name="Felis G.E."/>
            <person name="de Vos W.M."/>
            <person name="Barrangou R."/>
            <person name="Klaenhammer T.R."/>
            <person name="Caufield P.W."/>
            <person name="Cui Y."/>
            <person name="Zhang H."/>
            <person name="O'Toole P.W."/>
        </authorList>
    </citation>
    <scope>NUCLEOTIDE SEQUENCE [LARGE SCALE GENOMIC DNA]</scope>
    <source>
        <strain evidence="2 3">DSM 20587</strain>
    </source>
</reference>
<proteinExistence type="predicted"/>
<organism evidence="2 3">
    <name type="scientific">Lentilactobacillus kefiri DSM 20587 = JCM 5818</name>
    <dbReference type="NCBI Taxonomy" id="1423764"/>
    <lineage>
        <taxon>Bacteria</taxon>
        <taxon>Bacillati</taxon>
        <taxon>Bacillota</taxon>
        <taxon>Bacilli</taxon>
        <taxon>Lactobacillales</taxon>
        <taxon>Lactobacillaceae</taxon>
        <taxon>Lentilactobacillus</taxon>
    </lineage>
</organism>
<keyword evidence="1" id="KW-0732">Signal</keyword>
<name>A0A8E1V0M3_LENKE</name>
<protein>
    <submittedName>
        <fullName evidence="2">Uncharacterized protein</fullName>
    </submittedName>
</protein>
<dbReference type="EMBL" id="AYYV01000047">
    <property type="protein sequence ID" value="KRM51649.1"/>
    <property type="molecule type" value="Genomic_DNA"/>
</dbReference>
<dbReference type="AlphaFoldDB" id="A0A8E1V0M3"/>
<feature type="signal peptide" evidence="1">
    <location>
        <begin position="1"/>
        <end position="29"/>
    </location>
</feature>
<dbReference type="Proteomes" id="UP000051164">
    <property type="component" value="Unassembled WGS sequence"/>
</dbReference>
<accession>A0A8E1V0M3</accession>
<sequence length="151" mass="17106">MTIMNKGTQLLAATIVSLGFLGAATTTQAATWHHGTPAALRGDWKDKTINIGKRFGIKKWYSYESAQVKKTSVRAHLTQSTGWYITNTKWKYVGSNAYMIVGTNEISELPEVARFTFKRVGHSYVHIYYNGRNIAKDTPFSPYFYRVSKRA</sequence>
<evidence type="ECO:0000313" key="2">
    <source>
        <dbReference type="EMBL" id="KRM51649.1"/>
    </source>
</evidence>
<feature type="chain" id="PRO_5034076458" evidence="1">
    <location>
        <begin position="30"/>
        <end position="151"/>
    </location>
</feature>